<dbReference type="CDD" id="cd02440">
    <property type="entry name" value="AdoMet_MTases"/>
    <property type="match status" value="1"/>
</dbReference>
<dbReference type="STRING" id="266128.ABB25_09485"/>
<proteinExistence type="inferred from homology"/>
<comment type="similarity">
    <text evidence="8">Belongs to the methyltransferase superfamily.</text>
</comment>
<dbReference type="RefSeq" id="WP_057666191.1">
    <property type="nucleotide sequence ID" value="NZ_LDJH01000014.1"/>
</dbReference>
<dbReference type="PANTHER" id="PTHR13090">
    <property type="entry name" value="ARGININE-HYDROXYLASE NDUFAF5, MITOCHONDRIAL"/>
    <property type="match status" value="1"/>
</dbReference>
<comment type="pathway">
    <text evidence="2 8">Cofactor biosynthesis; biotin biosynthesis.</text>
</comment>
<keyword evidence="5 8" id="KW-0808">Transferase</keyword>
<sequence>MTLLDPLQIRRHFGQAAAGFDDVAVLAREAGKRLFESLDYLDDRQPEVILEVGCGTGHNAALLKKRWPRARVIALDSALPMLRQAKAQAGWWKPFQRVAGDAAQLPLADASVDLLVSNLCLPFVNDLADTLAGFRRVLKPDGLLLCSTYGSETLGELDYAFAQADTLPHVHPFAPIASFGDALMRAGFRDPVIDRDLFTLTYPDLPALMAELRALGYANARSDRRRTLTGRGRFAAATRAYEALRQADGRLPSTWEVLYAHAWAPAAGTPIRQQGQDIAAVPLSAIPIRRRQP</sequence>
<dbReference type="PATRIC" id="fig|266128.3.peg.765"/>
<dbReference type="GO" id="GO:0010340">
    <property type="term" value="F:carboxyl-O-methyltransferase activity"/>
    <property type="evidence" value="ECO:0007669"/>
    <property type="project" value="UniProtKB-UniRule"/>
</dbReference>
<reference evidence="10 11" key="1">
    <citation type="submission" date="2015-05" db="EMBL/GenBank/DDBJ databases">
        <title>Genome sequencing and analysis of members of genus Stenotrophomonas.</title>
        <authorList>
            <person name="Patil P.P."/>
            <person name="Midha S."/>
            <person name="Patil P.B."/>
        </authorList>
    </citation>
    <scope>NUCLEOTIDE SEQUENCE [LARGE SCALE GENOMIC DNA]</scope>
    <source>
        <strain evidence="10 11">DSM 17805</strain>
    </source>
</reference>
<dbReference type="EC" id="2.1.1.197" evidence="3 8"/>
<dbReference type="InterPro" id="IPR011814">
    <property type="entry name" value="BioC"/>
</dbReference>
<dbReference type="EMBL" id="LDJH01000014">
    <property type="protein sequence ID" value="KRG57591.1"/>
    <property type="molecule type" value="Genomic_DNA"/>
</dbReference>
<evidence type="ECO:0000256" key="6">
    <source>
        <dbReference type="ARBA" id="ARBA00022691"/>
    </source>
</evidence>
<dbReference type="Proteomes" id="UP000051254">
    <property type="component" value="Unassembled WGS sequence"/>
</dbReference>
<dbReference type="GO" id="GO:0102130">
    <property type="term" value="F:malonyl-CoA methyltransferase activity"/>
    <property type="evidence" value="ECO:0007669"/>
    <property type="project" value="UniProtKB-EC"/>
</dbReference>
<evidence type="ECO:0000259" key="9">
    <source>
        <dbReference type="Pfam" id="PF08241"/>
    </source>
</evidence>
<feature type="domain" description="Methyltransferase type 11" evidence="9">
    <location>
        <begin position="50"/>
        <end position="146"/>
    </location>
</feature>
<dbReference type="InterPro" id="IPR029063">
    <property type="entry name" value="SAM-dependent_MTases_sf"/>
</dbReference>
<dbReference type="UniPathway" id="UPA00078"/>
<keyword evidence="7 8" id="KW-0093">Biotin biosynthesis</keyword>
<dbReference type="OrthoDB" id="9760689at2"/>
<accession>A0A0R0BV69</accession>
<dbReference type="InterPro" id="IPR050602">
    <property type="entry name" value="Malonyl-ACP_OMT"/>
</dbReference>
<evidence type="ECO:0000256" key="1">
    <source>
        <dbReference type="ARBA" id="ARBA00000852"/>
    </source>
</evidence>
<dbReference type="GO" id="GO:0009102">
    <property type="term" value="P:biotin biosynthetic process"/>
    <property type="evidence" value="ECO:0007669"/>
    <property type="project" value="UniProtKB-UniRule"/>
</dbReference>
<protein>
    <recommendedName>
        <fullName evidence="3 8">Malonyl-[acyl-carrier protein] O-methyltransferase</fullName>
        <shortName evidence="8">Malonyl-ACP O-methyltransferase</shortName>
        <ecNumber evidence="3 8">2.1.1.197</ecNumber>
    </recommendedName>
    <alternativeName>
        <fullName evidence="8">Biotin synthesis protein BioC</fullName>
    </alternativeName>
</protein>
<dbReference type="GO" id="GO:0008757">
    <property type="term" value="F:S-adenosylmethionine-dependent methyltransferase activity"/>
    <property type="evidence" value="ECO:0007669"/>
    <property type="project" value="InterPro"/>
</dbReference>
<evidence type="ECO:0000313" key="11">
    <source>
        <dbReference type="Proteomes" id="UP000051254"/>
    </source>
</evidence>
<keyword evidence="4 8" id="KW-0489">Methyltransferase</keyword>
<evidence type="ECO:0000313" key="10">
    <source>
        <dbReference type="EMBL" id="KRG57591.1"/>
    </source>
</evidence>
<comment type="caution">
    <text evidence="10">The sequence shown here is derived from an EMBL/GenBank/DDBJ whole genome shotgun (WGS) entry which is preliminary data.</text>
</comment>
<evidence type="ECO:0000256" key="7">
    <source>
        <dbReference type="ARBA" id="ARBA00022756"/>
    </source>
</evidence>
<dbReference type="GO" id="GO:0032259">
    <property type="term" value="P:methylation"/>
    <property type="evidence" value="ECO:0007669"/>
    <property type="project" value="UniProtKB-KW"/>
</dbReference>
<evidence type="ECO:0000256" key="2">
    <source>
        <dbReference type="ARBA" id="ARBA00004746"/>
    </source>
</evidence>
<evidence type="ECO:0000256" key="8">
    <source>
        <dbReference type="HAMAP-Rule" id="MF_00835"/>
    </source>
</evidence>
<dbReference type="HAMAP" id="MF_00835">
    <property type="entry name" value="BioC"/>
    <property type="match status" value="1"/>
</dbReference>
<dbReference type="SUPFAM" id="SSF53335">
    <property type="entry name" value="S-adenosyl-L-methionine-dependent methyltransferases"/>
    <property type="match status" value="1"/>
</dbReference>
<comment type="function">
    <text evidence="8">Converts the free carboxyl group of a malonyl-thioester to its methyl ester by transfer of a methyl group from S-adenosyl-L-methionine (SAM). It allows to synthesize pimeloyl-ACP via the fatty acid synthetic pathway.</text>
</comment>
<name>A0A0R0BV69_9GAMM</name>
<dbReference type="NCBIfam" id="TIGR02072">
    <property type="entry name" value="BioC"/>
    <property type="match status" value="1"/>
</dbReference>
<organism evidence="10 11">
    <name type="scientific">Stenotrophomonas koreensis</name>
    <dbReference type="NCBI Taxonomy" id="266128"/>
    <lineage>
        <taxon>Bacteria</taxon>
        <taxon>Pseudomonadati</taxon>
        <taxon>Pseudomonadota</taxon>
        <taxon>Gammaproteobacteria</taxon>
        <taxon>Lysobacterales</taxon>
        <taxon>Lysobacteraceae</taxon>
        <taxon>Stenotrophomonas</taxon>
    </lineage>
</organism>
<keyword evidence="6 8" id="KW-0949">S-adenosyl-L-methionine</keyword>
<evidence type="ECO:0000256" key="3">
    <source>
        <dbReference type="ARBA" id="ARBA00012327"/>
    </source>
</evidence>
<dbReference type="InterPro" id="IPR013216">
    <property type="entry name" value="Methyltransf_11"/>
</dbReference>
<dbReference type="Pfam" id="PF08241">
    <property type="entry name" value="Methyltransf_11"/>
    <property type="match status" value="1"/>
</dbReference>
<comment type="catalytic activity">
    <reaction evidence="1 8">
        <text>malonyl-[ACP] + S-adenosyl-L-methionine = malonyl-[ACP] methyl ester + S-adenosyl-L-homocysteine</text>
        <dbReference type="Rhea" id="RHEA:17105"/>
        <dbReference type="Rhea" id="RHEA-COMP:9623"/>
        <dbReference type="Rhea" id="RHEA-COMP:9954"/>
        <dbReference type="ChEBI" id="CHEBI:57856"/>
        <dbReference type="ChEBI" id="CHEBI:59789"/>
        <dbReference type="ChEBI" id="CHEBI:78449"/>
        <dbReference type="ChEBI" id="CHEBI:78845"/>
        <dbReference type="EC" id="2.1.1.197"/>
    </reaction>
</comment>
<dbReference type="Gene3D" id="3.40.50.150">
    <property type="entry name" value="Vaccinia Virus protein VP39"/>
    <property type="match status" value="1"/>
</dbReference>
<keyword evidence="11" id="KW-1185">Reference proteome</keyword>
<evidence type="ECO:0000256" key="5">
    <source>
        <dbReference type="ARBA" id="ARBA00022679"/>
    </source>
</evidence>
<dbReference type="AlphaFoldDB" id="A0A0R0BV69"/>
<evidence type="ECO:0000256" key="4">
    <source>
        <dbReference type="ARBA" id="ARBA00022603"/>
    </source>
</evidence>
<dbReference type="PANTHER" id="PTHR13090:SF1">
    <property type="entry name" value="ARGININE-HYDROXYLASE NDUFAF5, MITOCHONDRIAL"/>
    <property type="match status" value="1"/>
</dbReference>
<gene>
    <name evidence="8" type="primary">bioC</name>
    <name evidence="10" type="ORF">ABB25_09485</name>
</gene>